<accession>A0A5C3KZD6</accession>
<organism evidence="1 2">
    <name type="scientific">Coprinopsis marcescibilis</name>
    <name type="common">Agaric fungus</name>
    <name type="synonym">Psathyrella marcescibilis</name>
    <dbReference type="NCBI Taxonomy" id="230819"/>
    <lineage>
        <taxon>Eukaryota</taxon>
        <taxon>Fungi</taxon>
        <taxon>Dikarya</taxon>
        <taxon>Basidiomycota</taxon>
        <taxon>Agaricomycotina</taxon>
        <taxon>Agaricomycetes</taxon>
        <taxon>Agaricomycetidae</taxon>
        <taxon>Agaricales</taxon>
        <taxon>Agaricineae</taxon>
        <taxon>Psathyrellaceae</taxon>
        <taxon>Coprinopsis</taxon>
    </lineage>
</organism>
<name>A0A5C3KZD6_COPMA</name>
<proteinExistence type="predicted"/>
<dbReference type="OrthoDB" id="265717at2759"/>
<evidence type="ECO:0000313" key="2">
    <source>
        <dbReference type="Proteomes" id="UP000307440"/>
    </source>
</evidence>
<dbReference type="AlphaFoldDB" id="A0A5C3KZD6"/>
<gene>
    <name evidence="1" type="ORF">FA15DRAFT_703442</name>
</gene>
<reference evidence="1 2" key="1">
    <citation type="journal article" date="2019" name="Nat. Ecol. Evol.">
        <title>Megaphylogeny resolves global patterns of mushroom evolution.</title>
        <authorList>
            <person name="Varga T."/>
            <person name="Krizsan K."/>
            <person name="Foldi C."/>
            <person name="Dima B."/>
            <person name="Sanchez-Garcia M."/>
            <person name="Sanchez-Ramirez S."/>
            <person name="Szollosi G.J."/>
            <person name="Szarkandi J.G."/>
            <person name="Papp V."/>
            <person name="Albert L."/>
            <person name="Andreopoulos W."/>
            <person name="Angelini C."/>
            <person name="Antonin V."/>
            <person name="Barry K.W."/>
            <person name="Bougher N.L."/>
            <person name="Buchanan P."/>
            <person name="Buyck B."/>
            <person name="Bense V."/>
            <person name="Catcheside P."/>
            <person name="Chovatia M."/>
            <person name="Cooper J."/>
            <person name="Damon W."/>
            <person name="Desjardin D."/>
            <person name="Finy P."/>
            <person name="Geml J."/>
            <person name="Haridas S."/>
            <person name="Hughes K."/>
            <person name="Justo A."/>
            <person name="Karasinski D."/>
            <person name="Kautmanova I."/>
            <person name="Kiss B."/>
            <person name="Kocsube S."/>
            <person name="Kotiranta H."/>
            <person name="LaButti K.M."/>
            <person name="Lechner B.E."/>
            <person name="Liimatainen K."/>
            <person name="Lipzen A."/>
            <person name="Lukacs Z."/>
            <person name="Mihaltcheva S."/>
            <person name="Morgado L.N."/>
            <person name="Niskanen T."/>
            <person name="Noordeloos M.E."/>
            <person name="Ohm R.A."/>
            <person name="Ortiz-Santana B."/>
            <person name="Ovrebo C."/>
            <person name="Racz N."/>
            <person name="Riley R."/>
            <person name="Savchenko A."/>
            <person name="Shiryaev A."/>
            <person name="Soop K."/>
            <person name="Spirin V."/>
            <person name="Szebenyi C."/>
            <person name="Tomsovsky M."/>
            <person name="Tulloss R.E."/>
            <person name="Uehling J."/>
            <person name="Grigoriev I.V."/>
            <person name="Vagvolgyi C."/>
            <person name="Papp T."/>
            <person name="Martin F.M."/>
            <person name="Miettinen O."/>
            <person name="Hibbett D.S."/>
            <person name="Nagy L.G."/>
        </authorList>
    </citation>
    <scope>NUCLEOTIDE SEQUENCE [LARGE SCALE GENOMIC DNA]</scope>
    <source>
        <strain evidence="1 2">CBS 121175</strain>
    </source>
</reference>
<dbReference type="Proteomes" id="UP000307440">
    <property type="component" value="Unassembled WGS sequence"/>
</dbReference>
<dbReference type="EMBL" id="ML210183">
    <property type="protein sequence ID" value="TFK25657.1"/>
    <property type="molecule type" value="Genomic_DNA"/>
</dbReference>
<dbReference type="STRING" id="230819.A0A5C3KZD6"/>
<protein>
    <submittedName>
        <fullName evidence="1">Uncharacterized protein</fullName>
    </submittedName>
</protein>
<keyword evidence="2" id="KW-1185">Reference proteome</keyword>
<evidence type="ECO:0000313" key="1">
    <source>
        <dbReference type="EMBL" id="TFK25657.1"/>
    </source>
</evidence>
<sequence length="182" mass="20953">MRFQRVLQVVPPKPQRTALSPALHRGRRRDHEKLHDLLQPRTTRLVKLEGDYKFTCDCKLSTFADPEAQEKSDAAQAFLGTYFNTHPSYHKWSMDLCLPDTFVIESHLAVIPLIEKEGLDEIMRLVAVGDPEIAAELEGYPVGNFPKWGARRKFRESQAKQRRVVEEQDEDLFMDSLFGPSD</sequence>